<dbReference type="Proteomes" id="UP000295626">
    <property type="component" value="Unassembled WGS sequence"/>
</dbReference>
<evidence type="ECO:0000313" key="1">
    <source>
        <dbReference type="EMBL" id="TDC02665.1"/>
    </source>
</evidence>
<protein>
    <submittedName>
        <fullName evidence="1">Uncharacterized protein</fullName>
    </submittedName>
</protein>
<comment type="caution">
    <text evidence="1">The sequence shown here is derived from an EMBL/GenBank/DDBJ whole genome shotgun (WGS) entry which is preliminary data.</text>
</comment>
<keyword evidence="2" id="KW-1185">Reference proteome</keyword>
<dbReference type="EMBL" id="SMKE01000002">
    <property type="protein sequence ID" value="TDC02665.1"/>
    <property type="molecule type" value="Genomic_DNA"/>
</dbReference>
<proteinExistence type="predicted"/>
<name>A0ABY2DM76_9ACTN</name>
<reference evidence="1 2" key="1">
    <citation type="submission" date="2019-02" db="EMBL/GenBank/DDBJ databases">
        <title>Draft genome sequences of novel Actinobacteria.</title>
        <authorList>
            <person name="Sahin N."/>
            <person name="Ay H."/>
            <person name="Saygin H."/>
        </authorList>
    </citation>
    <scope>NUCLEOTIDE SEQUENCE [LARGE SCALE GENOMIC DNA]</scope>
    <source>
        <strain evidence="1 2">JCM 30529</strain>
    </source>
</reference>
<evidence type="ECO:0000313" key="2">
    <source>
        <dbReference type="Proteomes" id="UP000295626"/>
    </source>
</evidence>
<gene>
    <name evidence="1" type="ORF">E1091_00240</name>
</gene>
<sequence length="141" mass="15712">MDASEYMAIPDQGKRESVRQDAAAILEEARFAMAELMAAEAALLLLPYFADVDKDRWLLEDDARPGEIEFRFHPAVDSHHGASADITMVWTRAGVVLWDVEDESEIEFEGPVTDFLAGAVEVSPSYFLTAGPDLYRYILPS</sequence>
<accession>A0ABY2DM76</accession>
<organism evidence="1 2">
    <name type="scientific">Micromonospora fluostatini</name>
    <dbReference type="NCBI Taxonomy" id="1629071"/>
    <lineage>
        <taxon>Bacteria</taxon>
        <taxon>Bacillati</taxon>
        <taxon>Actinomycetota</taxon>
        <taxon>Actinomycetes</taxon>
        <taxon>Micromonosporales</taxon>
        <taxon>Micromonosporaceae</taxon>
        <taxon>Micromonospora</taxon>
    </lineage>
</organism>